<evidence type="ECO:0000313" key="9">
    <source>
        <dbReference type="EMBL" id="PRR82678.1"/>
    </source>
</evidence>
<dbReference type="Gene3D" id="1.10.3720.10">
    <property type="entry name" value="MetI-like"/>
    <property type="match status" value="1"/>
</dbReference>
<evidence type="ECO:0000256" key="1">
    <source>
        <dbReference type="ARBA" id="ARBA00004651"/>
    </source>
</evidence>
<evidence type="ECO:0000313" key="10">
    <source>
        <dbReference type="Proteomes" id="UP000237798"/>
    </source>
</evidence>
<comment type="caution">
    <text evidence="9">The sequence shown here is derived from an EMBL/GenBank/DDBJ whole genome shotgun (WGS) entry which is preliminary data.</text>
</comment>
<feature type="transmembrane region" description="Helical" evidence="7">
    <location>
        <begin position="216"/>
        <end position="237"/>
    </location>
</feature>
<keyword evidence="2 7" id="KW-0813">Transport</keyword>
<dbReference type="Pfam" id="PF00528">
    <property type="entry name" value="BPD_transp_1"/>
    <property type="match status" value="1"/>
</dbReference>
<feature type="transmembrane region" description="Helical" evidence="7">
    <location>
        <begin position="163"/>
        <end position="186"/>
    </location>
</feature>
<sequence>MEKASKEVCMVQNKTAVNKKIINILEPYLYIVPCIVVFLGFTYFPFFKTIYLSLFSTNAQGEPGSFAGFSNYVDLFKDPSFINSVVVTFKYVIVTTIPAILIGLMLALLCDNKLKFKGLFSTMYAMPMAVSSASAAIIWMLLFNPSIGFVNFLLGKSIGWLTSPFWGFIAVSIVGVWLNACINFIFITSGLQNIPKELVESASIDGANYLQKLRNVILPCLSPTLFFVLIINIINGFQTFGQINIMTLGGPAEATNVLVYSIYRNAFFNSRFGAASAESIVLFLLMFVITLLQFRYEDKKVFYK</sequence>
<dbReference type="Proteomes" id="UP000237798">
    <property type="component" value="Unassembled WGS sequence"/>
</dbReference>
<comment type="similarity">
    <text evidence="7">Belongs to the binding-protein-dependent transport system permease family.</text>
</comment>
<evidence type="ECO:0000256" key="2">
    <source>
        <dbReference type="ARBA" id="ARBA00022448"/>
    </source>
</evidence>
<dbReference type="PROSITE" id="PS50928">
    <property type="entry name" value="ABC_TM1"/>
    <property type="match status" value="1"/>
</dbReference>
<keyword evidence="10" id="KW-1185">Reference proteome</keyword>
<dbReference type="InterPro" id="IPR000515">
    <property type="entry name" value="MetI-like"/>
</dbReference>
<dbReference type="PANTHER" id="PTHR30193">
    <property type="entry name" value="ABC TRANSPORTER PERMEASE PROTEIN"/>
    <property type="match status" value="1"/>
</dbReference>
<dbReference type="CDD" id="cd06261">
    <property type="entry name" value="TM_PBP2"/>
    <property type="match status" value="1"/>
</dbReference>
<name>A0A2T0BFN8_9CLOT</name>
<dbReference type="InterPro" id="IPR035906">
    <property type="entry name" value="MetI-like_sf"/>
</dbReference>
<keyword evidence="5 7" id="KW-1133">Transmembrane helix</keyword>
<dbReference type="EMBL" id="PVXP01000052">
    <property type="protein sequence ID" value="PRR82678.1"/>
    <property type="molecule type" value="Genomic_DNA"/>
</dbReference>
<dbReference type="GO" id="GO:0055085">
    <property type="term" value="P:transmembrane transport"/>
    <property type="evidence" value="ECO:0007669"/>
    <property type="project" value="InterPro"/>
</dbReference>
<feature type="transmembrane region" description="Helical" evidence="7">
    <location>
        <begin position="28"/>
        <end position="46"/>
    </location>
</feature>
<keyword evidence="4 7" id="KW-0812">Transmembrane</keyword>
<evidence type="ECO:0000256" key="6">
    <source>
        <dbReference type="ARBA" id="ARBA00023136"/>
    </source>
</evidence>
<evidence type="ECO:0000256" key="3">
    <source>
        <dbReference type="ARBA" id="ARBA00022475"/>
    </source>
</evidence>
<evidence type="ECO:0000259" key="8">
    <source>
        <dbReference type="PROSITE" id="PS50928"/>
    </source>
</evidence>
<dbReference type="InterPro" id="IPR051393">
    <property type="entry name" value="ABC_transporter_permease"/>
</dbReference>
<comment type="subcellular location">
    <subcellularLocation>
        <location evidence="1 7">Cell membrane</location>
        <topology evidence="1 7">Multi-pass membrane protein</topology>
    </subcellularLocation>
</comment>
<keyword evidence="3" id="KW-1003">Cell membrane</keyword>
<evidence type="ECO:0000256" key="7">
    <source>
        <dbReference type="RuleBase" id="RU363032"/>
    </source>
</evidence>
<feature type="transmembrane region" description="Helical" evidence="7">
    <location>
        <begin position="89"/>
        <end position="110"/>
    </location>
</feature>
<accession>A0A2T0BFN8</accession>
<dbReference type="OrthoDB" id="9779462at2"/>
<gene>
    <name evidence="9" type="primary">ugpA</name>
    <name evidence="9" type="ORF">CLLU_27980</name>
</gene>
<dbReference type="GO" id="GO:0005886">
    <property type="term" value="C:plasma membrane"/>
    <property type="evidence" value="ECO:0007669"/>
    <property type="project" value="UniProtKB-SubCell"/>
</dbReference>
<dbReference type="PANTHER" id="PTHR30193:SF37">
    <property type="entry name" value="INNER MEMBRANE ABC TRANSPORTER PERMEASE PROTEIN YCJO"/>
    <property type="match status" value="1"/>
</dbReference>
<reference evidence="9 10" key="1">
    <citation type="submission" date="2018-03" db="EMBL/GenBank/DDBJ databases">
        <title>Genome sequence of Clostridium luticellarii DSM 29923.</title>
        <authorList>
            <person name="Poehlein A."/>
            <person name="Daniel R."/>
        </authorList>
    </citation>
    <scope>NUCLEOTIDE SEQUENCE [LARGE SCALE GENOMIC DNA]</scope>
    <source>
        <strain evidence="9 10">DSM 29923</strain>
    </source>
</reference>
<evidence type="ECO:0000256" key="4">
    <source>
        <dbReference type="ARBA" id="ARBA00022692"/>
    </source>
</evidence>
<feature type="transmembrane region" description="Helical" evidence="7">
    <location>
        <begin position="275"/>
        <end position="294"/>
    </location>
</feature>
<proteinExistence type="inferred from homology"/>
<dbReference type="RefSeq" id="WP_106010387.1">
    <property type="nucleotide sequence ID" value="NZ_JALCPJ010000056.1"/>
</dbReference>
<feature type="domain" description="ABC transmembrane type-1" evidence="8">
    <location>
        <begin position="85"/>
        <end position="293"/>
    </location>
</feature>
<feature type="transmembrane region" description="Helical" evidence="7">
    <location>
        <begin position="122"/>
        <end position="143"/>
    </location>
</feature>
<protein>
    <submittedName>
        <fullName evidence="9">sn-glycerol-3-phosphate transport system permease protein UgpA</fullName>
    </submittedName>
</protein>
<dbReference type="SUPFAM" id="SSF161098">
    <property type="entry name" value="MetI-like"/>
    <property type="match status" value="1"/>
</dbReference>
<dbReference type="AlphaFoldDB" id="A0A2T0BFN8"/>
<keyword evidence="6 7" id="KW-0472">Membrane</keyword>
<organism evidence="9 10">
    <name type="scientific">Clostridium luticellarii</name>
    <dbReference type="NCBI Taxonomy" id="1691940"/>
    <lineage>
        <taxon>Bacteria</taxon>
        <taxon>Bacillati</taxon>
        <taxon>Bacillota</taxon>
        <taxon>Clostridia</taxon>
        <taxon>Eubacteriales</taxon>
        <taxon>Clostridiaceae</taxon>
        <taxon>Clostridium</taxon>
    </lineage>
</organism>
<evidence type="ECO:0000256" key="5">
    <source>
        <dbReference type="ARBA" id="ARBA00022989"/>
    </source>
</evidence>